<evidence type="ECO:0000313" key="3">
    <source>
        <dbReference type="WBParaSite" id="TCNE_0001292301-mRNA-1"/>
    </source>
</evidence>
<evidence type="ECO:0000313" key="2">
    <source>
        <dbReference type="Proteomes" id="UP000050794"/>
    </source>
</evidence>
<proteinExistence type="predicted"/>
<keyword evidence="2" id="KW-1185">Reference proteome</keyword>
<dbReference type="Proteomes" id="UP000050794">
    <property type="component" value="Unassembled WGS sequence"/>
</dbReference>
<name>A0A183UWQ3_TOXCA</name>
<gene>
    <name evidence="1" type="ORF">TCNE_LOCUS12923</name>
</gene>
<organism evidence="2 3">
    <name type="scientific">Toxocara canis</name>
    <name type="common">Canine roundworm</name>
    <dbReference type="NCBI Taxonomy" id="6265"/>
    <lineage>
        <taxon>Eukaryota</taxon>
        <taxon>Metazoa</taxon>
        <taxon>Ecdysozoa</taxon>
        <taxon>Nematoda</taxon>
        <taxon>Chromadorea</taxon>
        <taxon>Rhabditida</taxon>
        <taxon>Spirurina</taxon>
        <taxon>Ascaridomorpha</taxon>
        <taxon>Ascaridoidea</taxon>
        <taxon>Toxocaridae</taxon>
        <taxon>Toxocara</taxon>
    </lineage>
</organism>
<dbReference type="WBParaSite" id="TCNE_0001292301-mRNA-1">
    <property type="protein sequence ID" value="TCNE_0001292301-mRNA-1"/>
    <property type="gene ID" value="TCNE_0001292301"/>
</dbReference>
<protein>
    <submittedName>
        <fullName evidence="3">Alba domain-containing protein</fullName>
    </submittedName>
</protein>
<sequence>MLVLLPTLILLAAVVAVLLRIFVIDKLQIKNVEDKVVLVTGSAGAMEKVSRRLSKTIKAFNGCSSLPFTKFNYASYERLDYGGIKNKDANAIAGDVE</sequence>
<dbReference type="EMBL" id="UYWY01021483">
    <property type="protein sequence ID" value="VDM44244.1"/>
    <property type="molecule type" value="Genomic_DNA"/>
</dbReference>
<dbReference type="AlphaFoldDB" id="A0A183UWQ3"/>
<evidence type="ECO:0000313" key="1">
    <source>
        <dbReference type="EMBL" id="VDM44244.1"/>
    </source>
</evidence>
<accession>A0A183UWQ3</accession>
<reference evidence="1 2" key="2">
    <citation type="submission" date="2018-11" db="EMBL/GenBank/DDBJ databases">
        <authorList>
            <consortium name="Pathogen Informatics"/>
        </authorList>
    </citation>
    <scope>NUCLEOTIDE SEQUENCE [LARGE SCALE GENOMIC DNA]</scope>
</reference>
<reference evidence="3" key="1">
    <citation type="submission" date="2016-06" db="UniProtKB">
        <authorList>
            <consortium name="WormBaseParasite"/>
        </authorList>
    </citation>
    <scope>IDENTIFICATION</scope>
</reference>